<gene>
    <name evidence="3" type="ORF">R6G74_09350</name>
    <name evidence="4" type="ORF">R6P33_08585</name>
</gene>
<dbReference type="Gene3D" id="3.40.1620.10">
    <property type="entry name" value="YefM-like domain"/>
    <property type="match status" value="1"/>
</dbReference>
<protein>
    <recommendedName>
        <fullName evidence="2">Antitoxin</fullName>
    </recommendedName>
</protein>
<accession>A0AAW9HEJ1</accession>
<dbReference type="Proteomes" id="UP001288320">
    <property type="component" value="Unassembled WGS sequence"/>
</dbReference>
<comment type="function">
    <text evidence="2">Antitoxin component of a type II toxin-antitoxin (TA) system.</text>
</comment>
<comment type="caution">
    <text evidence="3">The sequence shown here is derived from an EMBL/GenBank/DDBJ whole genome shotgun (WGS) entry which is preliminary data.</text>
</comment>
<comment type="similarity">
    <text evidence="1 2">Belongs to the phD/YefM antitoxin family.</text>
</comment>
<dbReference type="EMBL" id="JAWNFY010000028">
    <property type="protein sequence ID" value="MDY5147071.1"/>
    <property type="molecule type" value="Genomic_DNA"/>
</dbReference>
<name>A0AAW9HEJ1_9ACTO</name>
<organism evidence="3 6">
    <name type="scientific">Actinotignum timonense</name>
    <dbReference type="NCBI Taxonomy" id="1870995"/>
    <lineage>
        <taxon>Bacteria</taxon>
        <taxon>Bacillati</taxon>
        <taxon>Actinomycetota</taxon>
        <taxon>Actinomycetes</taxon>
        <taxon>Actinomycetales</taxon>
        <taxon>Actinomycetaceae</taxon>
        <taxon>Actinotignum</taxon>
    </lineage>
</organism>
<evidence type="ECO:0000313" key="6">
    <source>
        <dbReference type="Proteomes" id="UP001288320"/>
    </source>
</evidence>
<dbReference type="PANTHER" id="PTHR33713:SF6">
    <property type="entry name" value="ANTITOXIN YEFM"/>
    <property type="match status" value="1"/>
</dbReference>
<dbReference type="RefSeq" id="WP_307886365.1">
    <property type="nucleotide sequence ID" value="NZ_CAUPFC010000012.1"/>
</dbReference>
<dbReference type="PANTHER" id="PTHR33713">
    <property type="entry name" value="ANTITOXIN YAFN-RELATED"/>
    <property type="match status" value="1"/>
</dbReference>
<evidence type="ECO:0000256" key="1">
    <source>
        <dbReference type="ARBA" id="ARBA00009981"/>
    </source>
</evidence>
<dbReference type="InterPro" id="IPR006442">
    <property type="entry name" value="Antitoxin_Phd/YefM"/>
</dbReference>
<proteinExistence type="inferred from homology"/>
<dbReference type="InterPro" id="IPR036165">
    <property type="entry name" value="YefM-like_sf"/>
</dbReference>
<evidence type="ECO:0000313" key="4">
    <source>
        <dbReference type="EMBL" id="MDY5147071.1"/>
    </source>
</evidence>
<dbReference type="Proteomes" id="UP001284901">
    <property type="component" value="Unassembled WGS sequence"/>
</dbReference>
<keyword evidence="5" id="KW-1185">Reference proteome</keyword>
<sequence length="83" mass="9127">MTSSESLANYADVLRSAVDDHEPVVITRSGQPPVVILALDEYTSLRETVYLMRSPRNARRLLDAMEQIEAGGGTDHPLCEVAK</sequence>
<evidence type="ECO:0000256" key="2">
    <source>
        <dbReference type="RuleBase" id="RU362080"/>
    </source>
</evidence>
<dbReference type="NCBIfam" id="TIGR01552">
    <property type="entry name" value="phd_fam"/>
    <property type="match status" value="1"/>
</dbReference>
<dbReference type="InterPro" id="IPR051405">
    <property type="entry name" value="phD/YefM_antitoxin"/>
</dbReference>
<dbReference type="AlphaFoldDB" id="A0AAW9HEJ1"/>
<dbReference type="Pfam" id="PF02604">
    <property type="entry name" value="PhdYeFM_antitox"/>
    <property type="match status" value="1"/>
</dbReference>
<dbReference type="EMBL" id="JAWNFV010000031">
    <property type="protein sequence ID" value="MDY5141510.1"/>
    <property type="molecule type" value="Genomic_DNA"/>
</dbReference>
<dbReference type="GeneID" id="92813321"/>
<reference evidence="3 5" key="1">
    <citation type="submission" date="2023-10" db="EMBL/GenBank/DDBJ databases">
        <title>Whole Genome based description of the genera Actinobaculum and Actinotignum reveals a complex phylogenetic relationship within the species included in the genus Actinotignum.</title>
        <authorList>
            <person name="Jensen C.S."/>
            <person name="Dargis R."/>
            <person name="Kemp M."/>
            <person name="Christensen J.J."/>
        </authorList>
    </citation>
    <scope>NUCLEOTIDE SEQUENCE</scope>
    <source>
        <strain evidence="4 5">SLA_B089</strain>
        <strain evidence="3">SLA_B245</strain>
    </source>
</reference>
<evidence type="ECO:0000313" key="5">
    <source>
        <dbReference type="Proteomes" id="UP001284901"/>
    </source>
</evidence>
<dbReference type="Gene3D" id="6.10.250.330">
    <property type="match status" value="1"/>
</dbReference>
<evidence type="ECO:0000313" key="3">
    <source>
        <dbReference type="EMBL" id="MDY5141510.1"/>
    </source>
</evidence>
<dbReference type="SUPFAM" id="SSF143120">
    <property type="entry name" value="YefM-like"/>
    <property type="match status" value="1"/>
</dbReference>